<dbReference type="PROSITE" id="PS51462">
    <property type="entry name" value="NUDIX"/>
    <property type="match status" value="1"/>
</dbReference>
<protein>
    <recommendedName>
        <fullName evidence="1">Nudix hydrolase domain-containing protein</fullName>
    </recommendedName>
</protein>
<dbReference type="AlphaFoldDB" id="A0A6C0HXZ0"/>
<dbReference type="Gene3D" id="3.90.79.10">
    <property type="entry name" value="Nucleoside Triphosphate Pyrophosphohydrolase"/>
    <property type="match status" value="1"/>
</dbReference>
<evidence type="ECO:0000259" key="1">
    <source>
        <dbReference type="PROSITE" id="PS51462"/>
    </source>
</evidence>
<dbReference type="InterPro" id="IPR015797">
    <property type="entry name" value="NUDIX_hydrolase-like_dom_sf"/>
</dbReference>
<reference evidence="2" key="1">
    <citation type="journal article" date="2020" name="Nature">
        <title>Giant virus diversity and host interactions through global metagenomics.</title>
        <authorList>
            <person name="Schulz F."/>
            <person name="Roux S."/>
            <person name="Paez-Espino D."/>
            <person name="Jungbluth S."/>
            <person name="Walsh D.A."/>
            <person name="Denef V.J."/>
            <person name="McMahon K.D."/>
            <person name="Konstantinidis K.T."/>
            <person name="Eloe-Fadrosh E.A."/>
            <person name="Kyrpides N.C."/>
            <person name="Woyke T."/>
        </authorList>
    </citation>
    <scope>NUCLEOTIDE SEQUENCE</scope>
    <source>
        <strain evidence="2">GVMAG-M-3300023184-17</strain>
    </source>
</reference>
<dbReference type="EMBL" id="MN740041">
    <property type="protein sequence ID" value="QHT85389.1"/>
    <property type="molecule type" value="Genomic_DNA"/>
</dbReference>
<feature type="domain" description="Nudix hydrolase" evidence="1">
    <location>
        <begin position="17"/>
        <end position="243"/>
    </location>
</feature>
<sequence length="254" mass="29971">MNKCNNCGKSWHVYKQCKLPIVSIGLINVNEKKEYLMICRKKSLGYVDFLCGKYSLSSILHVMNLIDEMTVQEKKQLLEKSFHELWEDLWCTKQDGSSEEMNAQEKFMMIKNGCMIGNQWASLQSCIDDSKTSWTEPEWGFPKGRKNHYETDLLCAYREYEEETGYDRKDLHLIKNIVPYEEIFIGSNYKSYKHKYFVAKSSGSLQKKPYQTTEVSDLKWFTYVEAMTAIRPYNVERKQILTMVHTMLDEYIVL</sequence>
<dbReference type="Pfam" id="PF00293">
    <property type="entry name" value="NUDIX"/>
    <property type="match status" value="1"/>
</dbReference>
<dbReference type="PANTHER" id="PTHR23114:SF17">
    <property type="entry name" value="M7GPPPN-MRNA HYDROLASE"/>
    <property type="match status" value="1"/>
</dbReference>
<dbReference type="PANTHER" id="PTHR23114">
    <property type="entry name" value="M7GPPPN-MRNA HYDROLASE"/>
    <property type="match status" value="1"/>
</dbReference>
<dbReference type="InterPro" id="IPR000086">
    <property type="entry name" value="NUDIX_hydrolase_dom"/>
</dbReference>
<name>A0A6C0HXZ0_9ZZZZ</name>
<dbReference type="SUPFAM" id="SSF55811">
    <property type="entry name" value="Nudix"/>
    <property type="match status" value="1"/>
</dbReference>
<accession>A0A6C0HXZ0</accession>
<proteinExistence type="predicted"/>
<dbReference type="GO" id="GO:0005737">
    <property type="term" value="C:cytoplasm"/>
    <property type="evidence" value="ECO:0007669"/>
    <property type="project" value="TreeGrafter"/>
</dbReference>
<evidence type="ECO:0000313" key="2">
    <source>
        <dbReference type="EMBL" id="QHT85389.1"/>
    </source>
</evidence>
<organism evidence="2">
    <name type="scientific">viral metagenome</name>
    <dbReference type="NCBI Taxonomy" id="1070528"/>
    <lineage>
        <taxon>unclassified sequences</taxon>
        <taxon>metagenomes</taxon>
        <taxon>organismal metagenomes</taxon>
    </lineage>
</organism>